<keyword evidence="1" id="KW-0812">Transmembrane</keyword>
<keyword evidence="4" id="KW-1185">Reference proteome</keyword>
<dbReference type="InterPro" id="IPR012340">
    <property type="entry name" value="NA-bd_OB-fold"/>
</dbReference>
<evidence type="ECO:0000313" key="4">
    <source>
        <dbReference type="Proteomes" id="UP000290682"/>
    </source>
</evidence>
<gene>
    <name evidence="3" type="ORF">EBB06_14130</name>
</gene>
<dbReference type="Gene3D" id="2.40.50.140">
    <property type="entry name" value="Nucleic acid-binding proteins"/>
    <property type="match status" value="1"/>
</dbReference>
<feature type="transmembrane region" description="Helical" evidence="1">
    <location>
        <begin position="46"/>
        <end position="66"/>
    </location>
</feature>
<dbReference type="Proteomes" id="UP000290682">
    <property type="component" value="Unassembled WGS sequence"/>
</dbReference>
<dbReference type="RefSeq" id="WP_129213793.1">
    <property type="nucleotide sequence ID" value="NZ_REGR01000015.1"/>
</dbReference>
<keyword evidence="1" id="KW-1133">Transmembrane helix</keyword>
<name>A0ABY0FCK4_9NEIS</name>
<accession>A0ABY0FCK4</accession>
<dbReference type="Pfam" id="PF01957">
    <property type="entry name" value="NfeD"/>
    <property type="match status" value="1"/>
</dbReference>
<dbReference type="EMBL" id="REGR01000015">
    <property type="protein sequence ID" value="RXZ42180.1"/>
    <property type="molecule type" value="Genomic_DNA"/>
</dbReference>
<evidence type="ECO:0000313" key="3">
    <source>
        <dbReference type="EMBL" id="RXZ42180.1"/>
    </source>
</evidence>
<protein>
    <recommendedName>
        <fullName evidence="2">NfeD-like C-terminal domain-containing protein</fullName>
    </recommendedName>
</protein>
<organism evidence="3 4">
    <name type="scientific">Crenobacter cavernae</name>
    <dbReference type="NCBI Taxonomy" id="2290923"/>
    <lineage>
        <taxon>Bacteria</taxon>
        <taxon>Pseudomonadati</taxon>
        <taxon>Pseudomonadota</taxon>
        <taxon>Betaproteobacteria</taxon>
        <taxon>Neisseriales</taxon>
        <taxon>Neisseriaceae</taxon>
        <taxon>Crenobacter</taxon>
    </lineage>
</organism>
<reference evidence="3 4" key="1">
    <citation type="submission" date="2018-10" db="EMBL/GenBank/DDBJ databases">
        <title>Draft genome of Fastidiocella sp. strain 375T, a bacterium isolated from a karstic cave dripping water.</title>
        <authorList>
            <person name="Coelho C."/>
            <person name="Verissimo A."/>
            <person name="Tiago I."/>
        </authorList>
    </citation>
    <scope>NUCLEOTIDE SEQUENCE [LARGE SCALE GENOMIC DNA]</scope>
    <source>
        <strain evidence="3 4">CAVE-375</strain>
    </source>
</reference>
<comment type="caution">
    <text evidence="3">The sequence shown here is derived from an EMBL/GenBank/DDBJ whole genome shotgun (WGS) entry which is preliminary data.</text>
</comment>
<evidence type="ECO:0000256" key="1">
    <source>
        <dbReference type="SAM" id="Phobius"/>
    </source>
</evidence>
<keyword evidence="1" id="KW-0472">Membrane</keyword>
<proteinExistence type="predicted"/>
<feature type="domain" description="NfeD-like C-terminal" evidence="2">
    <location>
        <begin position="84"/>
        <end position="137"/>
    </location>
</feature>
<evidence type="ECO:0000259" key="2">
    <source>
        <dbReference type="Pfam" id="PF01957"/>
    </source>
</evidence>
<sequence>MNPLTPSFWLLIALVALIAEFFSGTLYLLVVSLALAVVGALLALGAAPIPALVTGSAAGVVGLALLRRFKRRRSARGTAIDDPDLGQPVDVVANRGGLGTVRYRGAEWQAEFDPVDLAPGSRGVIAGRDGNRLKIVPYPQGPTP</sequence>
<dbReference type="InterPro" id="IPR002810">
    <property type="entry name" value="NfeD-like_C"/>
</dbReference>